<reference evidence="9 10" key="1">
    <citation type="submission" date="2018-03" db="EMBL/GenBank/DDBJ databases">
        <title>Draft Genome Sequences of the Obligatory Marine Myxobacteria Enhygromyxa salina SWB007.</title>
        <authorList>
            <person name="Poehlein A."/>
            <person name="Moghaddam J.A."/>
            <person name="Harms H."/>
            <person name="Alanjari M."/>
            <person name="Koenig G.M."/>
            <person name="Daniel R."/>
            <person name="Schaeberle T.F."/>
        </authorList>
    </citation>
    <scope>NUCLEOTIDE SEQUENCE [LARGE SCALE GENOMIC DNA]</scope>
    <source>
        <strain evidence="9 10">SWB007</strain>
    </source>
</reference>
<dbReference type="GO" id="GO:0003677">
    <property type="term" value="F:DNA binding"/>
    <property type="evidence" value="ECO:0007669"/>
    <property type="project" value="UniProtKB-KW"/>
</dbReference>
<comment type="caution">
    <text evidence="9">The sequence shown here is derived from an EMBL/GenBank/DDBJ whole genome shotgun (WGS) entry which is preliminary data.</text>
</comment>
<dbReference type="InterPro" id="IPR036388">
    <property type="entry name" value="WH-like_DNA-bd_sf"/>
</dbReference>
<dbReference type="Pfam" id="PF04542">
    <property type="entry name" value="Sigma70_r2"/>
    <property type="match status" value="1"/>
</dbReference>
<evidence type="ECO:0000256" key="3">
    <source>
        <dbReference type="ARBA" id="ARBA00023082"/>
    </source>
</evidence>
<evidence type="ECO:0000313" key="10">
    <source>
        <dbReference type="Proteomes" id="UP000238823"/>
    </source>
</evidence>
<evidence type="ECO:0000256" key="2">
    <source>
        <dbReference type="ARBA" id="ARBA00023015"/>
    </source>
</evidence>
<name>A0A2S9YLI8_9BACT</name>
<dbReference type="CDD" id="cd06171">
    <property type="entry name" value="Sigma70_r4"/>
    <property type="match status" value="1"/>
</dbReference>
<evidence type="ECO:0000259" key="8">
    <source>
        <dbReference type="Pfam" id="PF08281"/>
    </source>
</evidence>
<organism evidence="9 10">
    <name type="scientific">Enhygromyxa salina</name>
    <dbReference type="NCBI Taxonomy" id="215803"/>
    <lineage>
        <taxon>Bacteria</taxon>
        <taxon>Pseudomonadati</taxon>
        <taxon>Myxococcota</taxon>
        <taxon>Polyangia</taxon>
        <taxon>Nannocystales</taxon>
        <taxon>Nannocystaceae</taxon>
        <taxon>Enhygromyxa</taxon>
    </lineage>
</organism>
<dbReference type="InterPro" id="IPR007627">
    <property type="entry name" value="RNA_pol_sigma70_r2"/>
</dbReference>
<feature type="domain" description="RNA polymerase sigma-70 region 2" evidence="7">
    <location>
        <begin position="75"/>
        <end position="141"/>
    </location>
</feature>
<keyword evidence="5" id="KW-0804">Transcription</keyword>
<keyword evidence="2" id="KW-0805">Transcription regulation</keyword>
<dbReference type="Gene3D" id="1.10.1740.10">
    <property type="match status" value="1"/>
</dbReference>
<feature type="domain" description="RNA polymerase sigma factor 70 region 4 type 2" evidence="8">
    <location>
        <begin position="183"/>
        <end position="235"/>
    </location>
</feature>
<proteinExistence type="inferred from homology"/>
<dbReference type="Pfam" id="PF08281">
    <property type="entry name" value="Sigma70_r4_2"/>
    <property type="match status" value="1"/>
</dbReference>
<dbReference type="SUPFAM" id="SSF88659">
    <property type="entry name" value="Sigma3 and sigma4 domains of RNA polymerase sigma factors"/>
    <property type="match status" value="1"/>
</dbReference>
<sequence>MGTVALVWTSDFDARALDLPPARSGPQIPGVADATKTMTVDDQAPADDAPLDGVTSDEDLMLSFRDGDGAAFEQLVSRHKRGLYNFLLRSVHNPSRAEEMLQDVFLRVIRAKDRYQRTARFTTWIYTIARNLCVDESRRQKFRRTLPLEAKRRGSENGLTILEMTDAKQVGTDAASEAPKIRDRVAAAIQNLPDDQREVFVMRQFGGLSFKQIGEAVGAPENTVKSRMRYALEKLRGDLHDMDPRESAESIGSSKPAVAGQKASASG</sequence>
<dbReference type="GO" id="GO:0006352">
    <property type="term" value="P:DNA-templated transcription initiation"/>
    <property type="evidence" value="ECO:0007669"/>
    <property type="project" value="InterPro"/>
</dbReference>
<evidence type="ECO:0000256" key="6">
    <source>
        <dbReference type="SAM" id="MobiDB-lite"/>
    </source>
</evidence>
<dbReference type="Proteomes" id="UP000238823">
    <property type="component" value="Unassembled WGS sequence"/>
</dbReference>
<dbReference type="NCBIfam" id="TIGR02937">
    <property type="entry name" value="sigma70-ECF"/>
    <property type="match status" value="1"/>
</dbReference>
<dbReference type="Gene3D" id="1.10.10.10">
    <property type="entry name" value="Winged helix-like DNA-binding domain superfamily/Winged helix DNA-binding domain"/>
    <property type="match status" value="1"/>
</dbReference>
<dbReference type="InterPro" id="IPR013325">
    <property type="entry name" value="RNA_pol_sigma_r2"/>
</dbReference>
<dbReference type="SUPFAM" id="SSF88946">
    <property type="entry name" value="Sigma2 domain of RNA polymerase sigma factors"/>
    <property type="match status" value="1"/>
</dbReference>
<evidence type="ECO:0000256" key="5">
    <source>
        <dbReference type="ARBA" id="ARBA00023163"/>
    </source>
</evidence>
<evidence type="ECO:0000313" key="9">
    <source>
        <dbReference type="EMBL" id="PRQ05957.1"/>
    </source>
</evidence>
<keyword evidence="3" id="KW-0731">Sigma factor</keyword>
<keyword evidence="4" id="KW-0238">DNA-binding</keyword>
<dbReference type="InterPro" id="IPR039425">
    <property type="entry name" value="RNA_pol_sigma-70-like"/>
</dbReference>
<evidence type="ECO:0000256" key="1">
    <source>
        <dbReference type="ARBA" id="ARBA00010641"/>
    </source>
</evidence>
<evidence type="ECO:0000256" key="4">
    <source>
        <dbReference type="ARBA" id="ARBA00023125"/>
    </source>
</evidence>
<dbReference type="InterPro" id="IPR013249">
    <property type="entry name" value="RNA_pol_sigma70_r4_t2"/>
</dbReference>
<dbReference type="PANTHER" id="PTHR43133">
    <property type="entry name" value="RNA POLYMERASE ECF-TYPE SIGMA FACTO"/>
    <property type="match status" value="1"/>
</dbReference>
<dbReference type="PANTHER" id="PTHR43133:SF8">
    <property type="entry name" value="RNA POLYMERASE SIGMA FACTOR HI_1459-RELATED"/>
    <property type="match status" value="1"/>
</dbReference>
<dbReference type="NCBIfam" id="NF009166">
    <property type="entry name" value="PRK12513.1"/>
    <property type="match status" value="1"/>
</dbReference>
<dbReference type="AlphaFoldDB" id="A0A2S9YLI8"/>
<protein>
    <submittedName>
        <fullName evidence="9">ECF RNA polymerase sigma factor SigW</fullName>
    </submittedName>
</protein>
<gene>
    <name evidence="9" type="primary">sigW_6</name>
    <name evidence="9" type="ORF">ENSA7_43730</name>
</gene>
<feature type="region of interest" description="Disordered" evidence="6">
    <location>
        <begin position="238"/>
        <end position="267"/>
    </location>
</feature>
<dbReference type="GO" id="GO:0016987">
    <property type="term" value="F:sigma factor activity"/>
    <property type="evidence" value="ECO:0007669"/>
    <property type="project" value="UniProtKB-KW"/>
</dbReference>
<dbReference type="InterPro" id="IPR013324">
    <property type="entry name" value="RNA_pol_sigma_r3/r4-like"/>
</dbReference>
<evidence type="ECO:0000259" key="7">
    <source>
        <dbReference type="Pfam" id="PF04542"/>
    </source>
</evidence>
<dbReference type="EMBL" id="PVNL01000088">
    <property type="protein sequence ID" value="PRQ05957.1"/>
    <property type="molecule type" value="Genomic_DNA"/>
</dbReference>
<dbReference type="InterPro" id="IPR014284">
    <property type="entry name" value="RNA_pol_sigma-70_dom"/>
</dbReference>
<accession>A0A2S9YLI8</accession>
<feature type="compositionally biased region" description="Basic and acidic residues" evidence="6">
    <location>
        <begin position="238"/>
        <end position="248"/>
    </location>
</feature>
<comment type="similarity">
    <text evidence="1">Belongs to the sigma-70 factor family. ECF subfamily.</text>
</comment>